<dbReference type="Pfam" id="PF00126">
    <property type="entry name" value="HTH_1"/>
    <property type="match status" value="1"/>
</dbReference>
<dbReference type="InterPro" id="IPR005119">
    <property type="entry name" value="LysR_subst-bd"/>
</dbReference>
<comment type="caution">
    <text evidence="6">The sequence shown here is derived from an EMBL/GenBank/DDBJ whole genome shotgun (WGS) entry which is preliminary data.</text>
</comment>
<dbReference type="EMBL" id="PDDX01000001">
    <property type="protein sequence ID" value="PHI29826.1"/>
    <property type="molecule type" value="Genomic_DNA"/>
</dbReference>
<keyword evidence="2" id="KW-0805">Transcription regulation</keyword>
<dbReference type="InterPro" id="IPR000847">
    <property type="entry name" value="LysR_HTH_N"/>
</dbReference>
<protein>
    <submittedName>
        <fullName evidence="6">LysR family transcriptional regulator</fullName>
    </submittedName>
</protein>
<gene>
    <name evidence="6" type="ORF">CRN84_10975</name>
</gene>
<dbReference type="GO" id="GO:0005829">
    <property type="term" value="C:cytosol"/>
    <property type="evidence" value="ECO:0007669"/>
    <property type="project" value="TreeGrafter"/>
</dbReference>
<dbReference type="PRINTS" id="PR00039">
    <property type="entry name" value="HTHLYSR"/>
</dbReference>
<evidence type="ECO:0000259" key="5">
    <source>
        <dbReference type="PROSITE" id="PS50931"/>
    </source>
</evidence>
<dbReference type="SUPFAM" id="SSF46785">
    <property type="entry name" value="Winged helix' DNA-binding domain"/>
    <property type="match status" value="1"/>
</dbReference>
<dbReference type="STRING" id="1111728.GCA_000427805_01871"/>
<keyword evidence="7" id="KW-1185">Reference proteome</keyword>
<dbReference type="Gene3D" id="3.40.190.290">
    <property type="match status" value="1"/>
</dbReference>
<keyword evidence="4" id="KW-0804">Transcription</keyword>
<evidence type="ECO:0000313" key="7">
    <source>
        <dbReference type="Proteomes" id="UP000224974"/>
    </source>
</evidence>
<feature type="domain" description="HTH lysR-type" evidence="5">
    <location>
        <begin position="4"/>
        <end position="61"/>
    </location>
</feature>
<evidence type="ECO:0000313" key="6">
    <source>
        <dbReference type="EMBL" id="PHI29826.1"/>
    </source>
</evidence>
<dbReference type="PANTHER" id="PTHR30419">
    <property type="entry name" value="HTH-TYPE TRANSCRIPTIONAL REGULATOR YBHD"/>
    <property type="match status" value="1"/>
</dbReference>
<organism evidence="6 7">
    <name type="scientific">Budvicia aquatica</name>
    <dbReference type="NCBI Taxonomy" id="82979"/>
    <lineage>
        <taxon>Bacteria</taxon>
        <taxon>Pseudomonadati</taxon>
        <taxon>Pseudomonadota</taxon>
        <taxon>Gammaproteobacteria</taxon>
        <taxon>Enterobacterales</taxon>
        <taxon>Budviciaceae</taxon>
        <taxon>Budvicia</taxon>
    </lineage>
</organism>
<dbReference type="InterPro" id="IPR036388">
    <property type="entry name" value="WH-like_DNA-bd_sf"/>
</dbReference>
<evidence type="ECO:0000256" key="4">
    <source>
        <dbReference type="ARBA" id="ARBA00023163"/>
    </source>
</evidence>
<dbReference type="InterPro" id="IPR036390">
    <property type="entry name" value="WH_DNA-bd_sf"/>
</dbReference>
<dbReference type="Pfam" id="PF03466">
    <property type="entry name" value="LysR_substrate"/>
    <property type="match status" value="1"/>
</dbReference>
<accession>A0A2C6DF65</accession>
<evidence type="ECO:0000256" key="2">
    <source>
        <dbReference type="ARBA" id="ARBA00023015"/>
    </source>
</evidence>
<dbReference type="Gene3D" id="1.10.10.10">
    <property type="entry name" value="Winged helix-like DNA-binding domain superfamily/Winged helix DNA-binding domain"/>
    <property type="match status" value="1"/>
</dbReference>
<evidence type="ECO:0000256" key="1">
    <source>
        <dbReference type="ARBA" id="ARBA00009437"/>
    </source>
</evidence>
<comment type="similarity">
    <text evidence="1">Belongs to the LysR transcriptional regulatory family.</text>
</comment>
<dbReference type="SUPFAM" id="SSF53850">
    <property type="entry name" value="Periplasmic binding protein-like II"/>
    <property type="match status" value="1"/>
</dbReference>
<evidence type="ECO:0000256" key="3">
    <source>
        <dbReference type="ARBA" id="ARBA00023125"/>
    </source>
</evidence>
<name>A0A2C6DF65_9GAMM</name>
<dbReference type="PROSITE" id="PS50931">
    <property type="entry name" value="HTH_LYSR"/>
    <property type="match status" value="1"/>
</dbReference>
<dbReference type="Proteomes" id="UP000224974">
    <property type="component" value="Unassembled WGS sequence"/>
</dbReference>
<dbReference type="InterPro" id="IPR050950">
    <property type="entry name" value="HTH-type_LysR_regulators"/>
</dbReference>
<proteinExistence type="inferred from homology"/>
<dbReference type="GO" id="GO:0003677">
    <property type="term" value="F:DNA binding"/>
    <property type="evidence" value="ECO:0007669"/>
    <property type="project" value="UniProtKB-KW"/>
</dbReference>
<reference evidence="7" key="1">
    <citation type="submission" date="2017-09" db="EMBL/GenBank/DDBJ databases">
        <title>FDA dAtabase for Regulatory Grade micrObial Sequences (FDA-ARGOS): Supporting development and validation of Infectious Disease Dx tests.</title>
        <authorList>
            <person name="Minogue T."/>
            <person name="Wolcott M."/>
            <person name="Wasieloski L."/>
            <person name="Aguilar W."/>
            <person name="Moore D."/>
            <person name="Tallon L."/>
            <person name="Sadzewicz L."/>
            <person name="Ott S."/>
            <person name="Zhao X."/>
            <person name="Nagaraj S."/>
            <person name="Vavikolanu K."/>
            <person name="Aluvathingal J."/>
            <person name="Nadendla S."/>
            <person name="Sichtig H."/>
        </authorList>
    </citation>
    <scope>NUCLEOTIDE SEQUENCE [LARGE SCALE GENOMIC DNA]</scope>
    <source>
        <strain evidence="7">FDAARGOS_387</strain>
    </source>
</reference>
<dbReference type="FunFam" id="1.10.10.10:FF:000001">
    <property type="entry name" value="LysR family transcriptional regulator"/>
    <property type="match status" value="1"/>
</dbReference>
<dbReference type="AlphaFoldDB" id="A0A2C6DF65"/>
<dbReference type="CDD" id="cd05466">
    <property type="entry name" value="PBP2_LTTR_substrate"/>
    <property type="match status" value="1"/>
</dbReference>
<keyword evidence="3" id="KW-0238">DNA-binding</keyword>
<sequence>MTIVELRQIYYVIEVAKWNSFTKAAEVINITQPSLSQQISKLEKKYNIKIFDRTTRFVVPTDLGERFIEDAKLLINAVEGFNNKVMTRQHQINGTFRIGVERVIGYLNLYSLISAFQEKFPDVVITIIEGDTKNLILDMVNGVIDAAIYTQPIENERNSLVDDETLTEDEMVLIVSKKHRLAQKKFINMTDLREERIILPDKNTGASSIIFDIFNRANIKPNKVGECSQVNIVLELVQNQVGVTFFSSAVAKVCVGNEMAIIPMARSEVIKKFTVLSALKRNRLQPITQAFREFAIDWIIQRDDLPHGEIPHDNEAFKPISSSSGHSLA</sequence>
<dbReference type="GO" id="GO:0003700">
    <property type="term" value="F:DNA-binding transcription factor activity"/>
    <property type="evidence" value="ECO:0007669"/>
    <property type="project" value="InterPro"/>
</dbReference>